<dbReference type="EMBL" id="CAVMJV010000041">
    <property type="protein sequence ID" value="CAK5080125.1"/>
    <property type="molecule type" value="Genomic_DNA"/>
</dbReference>
<name>A0ACB0ZQ26_MELEN</name>
<keyword evidence="2" id="KW-1185">Reference proteome</keyword>
<proteinExistence type="predicted"/>
<reference evidence="1" key="1">
    <citation type="submission" date="2023-11" db="EMBL/GenBank/DDBJ databases">
        <authorList>
            <person name="Poullet M."/>
        </authorList>
    </citation>
    <scope>NUCLEOTIDE SEQUENCE</scope>
    <source>
        <strain evidence="1">E1834</strain>
    </source>
</reference>
<comment type="caution">
    <text evidence="1">The sequence shown here is derived from an EMBL/GenBank/DDBJ whole genome shotgun (WGS) entry which is preliminary data.</text>
</comment>
<dbReference type="Proteomes" id="UP001497535">
    <property type="component" value="Unassembled WGS sequence"/>
</dbReference>
<sequence length="60" mass="7271">MSEDRKIIEFKGIKYYLEECRWYRLTPIINDNVLADNNTETPVISLPQENLLDLLFQKYY</sequence>
<evidence type="ECO:0000313" key="1">
    <source>
        <dbReference type="EMBL" id="CAK5080125.1"/>
    </source>
</evidence>
<organism evidence="1 2">
    <name type="scientific">Meloidogyne enterolobii</name>
    <name type="common">Root-knot nematode worm</name>
    <name type="synonym">Meloidogyne mayaguensis</name>
    <dbReference type="NCBI Taxonomy" id="390850"/>
    <lineage>
        <taxon>Eukaryota</taxon>
        <taxon>Metazoa</taxon>
        <taxon>Ecdysozoa</taxon>
        <taxon>Nematoda</taxon>
        <taxon>Chromadorea</taxon>
        <taxon>Rhabditida</taxon>
        <taxon>Tylenchina</taxon>
        <taxon>Tylenchomorpha</taxon>
        <taxon>Tylenchoidea</taxon>
        <taxon>Meloidogynidae</taxon>
        <taxon>Meloidogyninae</taxon>
        <taxon>Meloidogyne</taxon>
    </lineage>
</organism>
<evidence type="ECO:0000313" key="2">
    <source>
        <dbReference type="Proteomes" id="UP001497535"/>
    </source>
</evidence>
<accession>A0ACB0ZQ26</accession>
<gene>
    <name evidence="1" type="ORF">MENTE1834_LOCUS27280</name>
</gene>
<protein>
    <submittedName>
        <fullName evidence="1">Uncharacterized protein</fullName>
    </submittedName>
</protein>